<dbReference type="EMBL" id="LNYP01000002">
    <property type="protein sequence ID" value="KTD44561.1"/>
    <property type="molecule type" value="Genomic_DNA"/>
</dbReference>
<dbReference type="PATRIC" id="fig|29423.5.peg.77"/>
<evidence type="ECO:0000313" key="1">
    <source>
        <dbReference type="EMBL" id="KTD44561.1"/>
    </source>
</evidence>
<gene>
    <name evidence="1" type="ORF">Loak_0072</name>
</gene>
<organism evidence="1 2">
    <name type="scientific">Legionella oakridgensis</name>
    <dbReference type="NCBI Taxonomy" id="29423"/>
    <lineage>
        <taxon>Bacteria</taxon>
        <taxon>Pseudomonadati</taxon>
        <taxon>Pseudomonadota</taxon>
        <taxon>Gammaproteobacteria</taxon>
        <taxon>Legionellales</taxon>
        <taxon>Legionellaceae</taxon>
        <taxon>Legionella</taxon>
    </lineage>
</organism>
<dbReference type="RefSeq" id="WP_058388774.1">
    <property type="nucleotide sequence ID" value="NZ_LNYP01000002.1"/>
</dbReference>
<evidence type="ECO:0000313" key="2">
    <source>
        <dbReference type="Proteomes" id="UP000054858"/>
    </source>
</evidence>
<sequence>MGGSLLHLENNFKEIGMEYDELTKVANEAYKMLTESQAIMQQLVDEFVAEADGPIAERAQMLQLILQYRLDAQDALVILLQIDNGLLQILGIDTRHSSQVNLERMAFALGQDDLKQILRALSLLVTSLLRIAHRSQYHASHAARKLPGSRHENPVYAKQGRQLKKAVDLQQVFLNLMIEFKRNVKQLVKRAAIGPVLDHIAALRGPVSQFFQAIQHGLTISHDFYAKFNTGLKEDKTIGAVLQEVEVVLQQIPSLYQHHQLFTPVRQDSSERLEQRATEKRLGHFFRY</sequence>
<dbReference type="AlphaFoldDB" id="A0A0W0XIW2"/>
<protein>
    <submittedName>
        <fullName evidence="1">Uncharacterized protein</fullName>
    </submittedName>
</protein>
<reference evidence="1 2" key="1">
    <citation type="submission" date="2015-11" db="EMBL/GenBank/DDBJ databases">
        <title>Genomic analysis of 38 Legionella species identifies large and diverse effector repertoires.</title>
        <authorList>
            <person name="Burstein D."/>
            <person name="Amaro F."/>
            <person name="Zusman T."/>
            <person name="Lifshitz Z."/>
            <person name="Cohen O."/>
            <person name="Gilbert J.A."/>
            <person name="Pupko T."/>
            <person name="Shuman H.A."/>
            <person name="Segal G."/>
        </authorList>
    </citation>
    <scope>NUCLEOTIDE SEQUENCE [LARGE SCALE GENOMIC DNA]</scope>
    <source>
        <strain evidence="1 2">Oak Ridge-10</strain>
    </source>
</reference>
<comment type="caution">
    <text evidence="1">The sequence shown here is derived from an EMBL/GenBank/DDBJ whole genome shotgun (WGS) entry which is preliminary data.</text>
</comment>
<name>A0A0W0XIW2_9GAMM</name>
<accession>A0A0W0XIW2</accession>
<dbReference type="Proteomes" id="UP000054858">
    <property type="component" value="Unassembled WGS sequence"/>
</dbReference>
<proteinExistence type="predicted"/>